<accession>A0A8T8HZR7</accession>
<dbReference type="Gene3D" id="1.10.630.10">
    <property type="entry name" value="Cytochrome P450"/>
    <property type="match status" value="1"/>
</dbReference>
<protein>
    <submittedName>
        <fullName evidence="3">13-deoxydaunorubicin hydroxylase</fullName>
        <ecNumber evidence="3">1.14.13.181</ecNumber>
    </submittedName>
    <submittedName>
        <fullName evidence="4">Cytochrome P450</fullName>
    </submittedName>
</protein>
<keyword evidence="2" id="KW-0503">Monooxygenase</keyword>
<sequence length="390" mass="42356">MTDLVEIRLDVGPGDVQERLLDVARRHPLARVAWAGGEVWLVNEPDLVRLAFCDHRLTKEAGAAPPWFDDVTGLIGSAQTSRAAEMITSEGAEHTRQRRLHAAIFSPRHRARWQQLITGVVHDLLGSLDGEVDLVPRLAYPLPVAVISAVLGLPPDMREPLTTACRLVTHGADEAERERGRVQLYGGVGAFLGPRRHELRPGMIADLLALHEADGSVSTVEIATWTPGLVIPGHESTTSVLAALLADVLAEPPDERPSTDEEIGARVERALRDNPPFPLATWRFSTSRVLLQGHEIPAAVPVLLNISALNHASPSTPHYTFGYGAHYCVGAGLARTELRIALAEFLRRFPGATRKAGEPRWVSGYAIRQLTSLPVHLTPARSAARSSAAR</sequence>
<evidence type="ECO:0000313" key="6">
    <source>
        <dbReference type="Proteomes" id="UP001195724"/>
    </source>
</evidence>
<keyword evidence="2 3" id="KW-0560">Oxidoreductase</keyword>
<dbReference type="EMBL" id="CP072788">
    <property type="protein sequence ID" value="QTR04085.1"/>
    <property type="molecule type" value="Genomic_DNA"/>
</dbReference>
<dbReference type="GO" id="GO:0005506">
    <property type="term" value="F:iron ion binding"/>
    <property type="evidence" value="ECO:0007669"/>
    <property type="project" value="InterPro"/>
</dbReference>
<comment type="similarity">
    <text evidence="1 2">Belongs to the cytochrome P450 family.</text>
</comment>
<dbReference type="InterPro" id="IPR036396">
    <property type="entry name" value="Cyt_P450_sf"/>
</dbReference>
<dbReference type="Proteomes" id="UP000671828">
    <property type="component" value="Chromosome"/>
</dbReference>
<dbReference type="InterPro" id="IPR002397">
    <property type="entry name" value="Cyt_P450_B"/>
</dbReference>
<proteinExistence type="inferred from homology"/>
<keyword evidence="6" id="KW-1185">Reference proteome</keyword>
<dbReference type="AlphaFoldDB" id="A0A8T8HZR7"/>
<evidence type="ECO:0000313" key="5">
    <source>
        <dbReference type="Proteomes" id="UP000671828"/>
    </source>
</evidence>
<dbReference type="PANTHER" id="PTHR46696:SF1">
    <property type="entry name" value="CYTOCHROME P450 YJIB-RELATED"/>
    <property type="match status" value="1"/>
</dbReference>
<dbReference type="GO" id="GO:0004497">
    <property type="term" value="F:monooxygenase activity"/>
    <property type="evidence" value="ECO:0007669"/>
    <property type="project" value="UniProtKB-KW"/>
</dbReference>
<dbReference type="EC" id="1.14.13.181" evidence="3"/>
<evidence type="ECO:0000256" key="2">
    <source>
        <dbReference type="RuleBase" id="RU000461"/>
    </source>
</evidence>
<evidence type="ECO:0000313" key="3">
    <source>
        <dbReference type="EMBL" id="MBM7809807.1"/>
    </source>
</evidence>
<keyword evidence="2" id="KW-0349">Heme</keyword>
<keyword evidence="2" id="KW-0479">Metal-binding</keyword>
<gene>
    <name evidence="4" type="ORF">J7S33_03590</name>
    <name evidence="3" type="ORF">JOE68_000672</name>
</gene>
<dbReference type="GO" id="GO:0020037">
    <property type="term" value="F:heme binding"/>
    <property type="evidence" value="ECO:0007669"/>
    <property type="project" value="InterPro"/>
</dbReference>
<dbReference type="PANTHER" id="PTHR46696">
    <property type="entry name" value="P450, PUTATIVE (EUROFUNG)-RELATED"/>
    <property type="match status" value="1"/>
</dbReference>
<evidence type="ECO:0000256" key="1">
    <source>
        <dbReference type="ARBA" id="ARBA00010617"/>
    </source>
</evidence>
<name>A0A8T8HZR7_9PSEU</name>
<dbReference type="InterPro" id="IPR001128">
    <property type="entry name" value="Cyt_P450"/>
</dbReference>
<dbReference type="EMBL" id="JAFBCL010000001">
    <property type="protein sequence ID" value="MBM7809807.1"/>
    <property type="molecule type" value="Genomic_DNA"/>
</dbReference>
<dbReference type="GO" id="GO:0016705">
    <property type="term" value="F:oxidoreductase activity, acting on paired donors, with incorporation or reduction of molecular oxygen"/>
    <property type="evidence" value="ECO:0007669"/>
    <property type="project" value="InterPro"/>
</dbReference>
<reference evidence="3 6" key="1">
    <citation type="submission" date="2021-01" db="EMBL/GenBank/DDBJ databases">
        <title>Sequencing the genomes of 1000 actinobacteria strains.</title>
        <authorList>
            <person name="Klenk H.-P."/>
        </authorList>
    </citation>
    <scope>NUCLEOTIDE SEQUENCE [LARGE SCALE GENOMIC DNA]</scope>
    <source>
        <strain evidence="3 6">DSM 44581</strain>
    </source>
</reference>
<dbReference type="PROSITE" id="PS00086">
    <property type="entry name" value="CYTOCHROME_P450"/>
    <property type="match status" value="1"/>
</dbReference>
<dbReference type="PRINTS" id="PR00359">
    <property type="entry name" value="BP450"/>
</dbReference>
<dbReference type="InterPro" id="IPR017972">
    <property type="entry name" value="Cyt_P450_CS"/>
</dbReference>
<dbReference type="SUPFAM" id="SSF48264">
    <property type="entry name" value="Cytochrome P450"/>
    <property type="match status" value="1"/>
</dbReference>
<dbReference type="Pfam" id="PF00067">
    <property type="entry name" value="p450"/>
    <property type="match status" value="1"/>
</dbReference>
<reference evidence="4" key="2">
    <citation type="submission" date="2021-04" db="EMBL/GenBank/DDBJ databases">
        <title>Saccharothrix algeriensis WGS.</title>
        <authorList>
            <person name="Stuskova K."/>
            <person name="Hakalova E."/>
            <person name="Tebbal A.B."/>
            <person name="Eichmeier A."/>
        </authorList>
    </citation>
    <scope>NUCLEOTIDE SEQUENCE</scope>
    <source>
        <strain evidence="4">NRRL B-24137</strain>
    </source>
</reference>
<dbReference type="RefSeq" id="WP_204840871.1">
    <property type="nucleotide sequence ID" value="NZ_JAFBCL010000001.1"/>
</dbReference>
<evidence type="ECO:0000313" key="4">
    <source>
        <dbReference type="EMBL" id="QTR04085.1"/>
    </source>
</evidence>
<dbReference type="Proteomes" id="UP001195724">
    <property type="component" value="Unassembled WGS sequence"/>
</dbReference>
<organism evidence="4 5">
    <name type="scientific">Saccharothrix algeriensis</name>
    <dbReference type="NCBI Taxonomy" id="173560"/>
    <lineage>
        <taxon>Bacteria</taxon>
        <taxon>Bacillati</taxon>
        <taxon>Actinomycetota</taxon>
        <taxon>Actinomycetes</taxon>
        <taxon>Pseudonocardiales</taxon>
        <taxon>Pseudonocardiaceae</taxon>
        <taxon>Saccharothrix</taxon>
    </lineage>
</organism>
<keyword evidence="2" id="KW-0408">Iron</keyword>